<reference evidence="3" key="1">
    <citation type="submission" date="2023-06" db="EMBL/GenBank/DDBJ databases">
        <authorList>
            <consortium name="Lawrence Berkeley National Laboratory"/>
            <person name="Ahrendt S."/>
            <person name="Sahu N."/>
            <person name="Indic B."/>
            <person name="Wong-Bajracharya J."/>
            <person name="Merenyi Z."/>
            <person name="Ke H.-M."/>
            <person name="Monk M."/>
            <person name="Kocsube S."/>
            <person name="Drula E."/>
            <person name="Lipzen A."/>
            <person name="Balint B."/>
            <person name="Henrissat B."/>
            <person name="Andreopoulos B."/>
            <person name="Martin F.M."/>
            <person name="Harder C.B."/>
            <person name="Rigling D."/>
            <person name="Ford K.L."/>
            <person name="Foster G.D."/>
            <person name="Pangilinan J."/>
            <person name="Papanicolaou A."/>
            <person name="Barry K."/>
            <person name="LaButti K."/>
            <person name="Viragh M."/>
            <person name="Koriabine M."/>
            <person name="Yan M."/>
            <person name="Riley R."/>
            <person name="Champramary S."/>
            <person name="Plett K.L."/>
            <person name="Tsai I.J."/>
            <person name="Slot J."/>
            <person name="Sipos G."/>
            <person name="Plett J."/>
            <person name="Nagy L.G."/>
            <person name="Grigoriev I.V."/>
        </authorList>
    </citation>
    <scope>NUCLEOTIDE SEQUENCE</scope>
    <source>
        <strain evidence="3">ICMP 16352</strain>
    </source>
</reference>
<dbReference type="Proteomes" id="UP001175227">
    <property type="component" value="Unassembled WGS sequence"/>
</dbReference>
<sequence>MAIEVEHYVPPSATQEPYKLMIIPSERGLPSAVDYVDLPIIDLSKGPRPEDVREAMKTYGFFYIVGHGLSLSKNQQIFDIADIPFSAVSDEEKQQYEAKIIQTGSYQGYKLQQYWHIDNGVKDQIEHYNSLRLYLEEIEAFMRHNHYNVLHPILWLGLPENTLVDIHRYSSVGETFCKASACQLFYPYSAEDNKKTNNVWLKGHTDFGSITILYSQPVLALQILMPSGDWKWVKHVENALVINARDALEFLSGEVFRSTIHRVVQPPKDQEGHPHLGVFYFAMPNDNVKLLPLVNAKE</sequence>
<evidence type="ECO:0000313" key="3">
    <source>
        <dbReference type="EMBL" id="KAK0474634.1"/>
    </source>
</evidence>
<dbReference type="Gene3D" id="2.60.120.330">
    <property type="entry name" value="B-lactam Antibiotic, Isopenicillin N Synthase, Chain"/>
    <property type="match status" value="1"/>
</dbReference>
<comment type="caution">
    <text evidence="3">The sequence shown here is derived from an EMBL/GenBank/DDBJ whole genome shotgun (WGS) entry which is preliminary data.</text>
</comment>
<dbReference type="InterPro" id="IPR050231">
    <property type="entry name" value="Iron_ascorbate_oxido_reductase"/>
</dbReference>
<dbReference type="AlphaFoldDB" id="A0AA39NZY1"/>
<evidence type="ECO:0000259" key="1">
    <source>
        <dbReference type="Pfam" id="PF03171"/>
    </source>
</evidence>
<organism evidence="3 4">
    <name type="scientific">Armillaria novae-zelandiae</name>
    <dbReference type="NCBI Taxonomy" id="153914"/>
    <lineage>
        <taxon>Eukaryota</taxon>
        <taxon>Fungi</taxon>
        <taxon>Dikarya</taxon>
        <taxon>Basidiomycota</taxon>
        <taxon>Agaricomycotina</taxon>
        <taxon>Agaricomycetes</taxon>
        <taxon>Agaricomycetidae</taxon>
        <taxon>Agaricales</taxon>
        <taxon>Marasmiineae</taxon>
        <taxon>Physalacriaceae</taxon>
        <taxon>Armillaria</taxon>
    </lineage>
</organism>
<dbReference type="InterPro" id="IPR027443">
    <property type="entry name" value="IPNS-like_sf"/>
</dbReference>
<dbReference type="Pfam" id="PF03171">
    <property type="entry name" value="2OG-FeII_Oxy"/>
    <property type="match status" value="1"/>
</dbReference>
<gene>
    <name evidence="3" type="ORF">IW261DRAFT_1498413</name>
</gene>
<keyword evidence="4" id="KW-1185">Reference proteome</keyword>
<feature type="non-terminal residue" evidence="3">
    <location>
        <position position="298"/>
    </location>
</feature>
<dbReference type="Pfam" id="PF14226">
    <property type="entry name" value="DIOX_N"/>
    <property type="match status" value="1"/>
</dbReference>
<feature type="domain" description="Isopenicillin N synthase-like Fe(2+) 2OG dioxygenase" evidence="1">
    <location>
        <begin position="186"/>
        <end position="268"/>
    </location>
</feature>
<dbReference type="EMBL" id="JAUEPR010000026">
    <property type="protein sequence ID" value="KAK0474634.1"/>
    <property type="molecule type" value="Genomic_DNA"/>
</dbReference>
<name>A0AA39NZY1_9AGAR</name>
<evidence type="ECO:0000313" key="4">
    <source>
        <dbReference type="Proteomes" id="UP001175227"/>
    </source>
</evidence>
<dbReference type="SUPFAM" id="SSF51197">
    <property type="entry name" value="Clavaminate synthase-like"/>
    <property type="match status" value="1"/>
</dbReference>
<protein>
    <submittedName>
        <fullName evidence="3">Clavaminate synthase-like protein</fullName>
    </submittedName>
</protein>
<proteinExistence type="predicted"/>
<dbReference type="InterPro" id="IPR026992">
    <property type="entry name" value="DIOX_N"/>
</dbReference>
<dbReference type="InterPro" id="IPR044861">
    <property type="entry name" value="IPNS-like_FE2OG_OXY"/>
</dbReference>
<accession>A0AA39NZY1</accession>
<feature type="domain" description="Non-haem dioxygenase N-terminal" evidence="2">
    <location>
        <begin position="38"/>
        <end position="129"/>
    </location>
</feature>
<dbReference type="PANTHER" id="PTHR47990">
    <property type="entry name" value="2-OXOGLUTARATE (2OG) AND FE(II)-DEPENDENT OXYGENASE SUPERFAMILY PROTEIN-RELATED"/>
    <property type="match status" value="1"/>
</dbReference>
<evidence type="ECO:0000259" key="2">
    <source>
        <dbReference type="Pfam" id="PF14226"/>
    </source>
</evidence>